<dbReference type="EMBL" id="AP009510">
    <property type="protein sequence ID" value="BAG14060.1"/>
    <property type="molecule type" value="Genomic_DNA"/>
</dbReference>
<gene>
    <name evidence="1" type="ordered locus">TGRD_149</name>
    <name evidence="2" type="ordered locus">TGRD_567</name>
</gene>
<name>B1GZF1_ENDTX</name>
<dbReference type="Proteomes" id="UP000001691">
    <property type="component" value="Chromosome"/>
</dbReference>
<evidence type="ECO:0000313" key="2">
    <source>
        <dbReference type="EMBL" id="BAG14060.1"/>
    </source>
</evidence>
<dbReference type="AlphaFoldDB" id="B1GZF1"/>
<organism evidence="1 3">
    <name type="scientific">Endomicrobium trichonymphae</name>
    <dbReference type="NCBI Taxonomy" id="1408204"/>
    <lineage>
        <taxon>Bacteria</taxon>
        <taxon>Pseudomonadati</taxon>
        <taxon>Elusimicrobiota</taxon>
        <taxon>Endomicrobiia</taxon>
        <taxon>Endomicrobiales</taxon>
        <taxon>Endomicrobiaceae</taxon>
        <taxon>Candidatus Endomicrobiellum</taxon>
    </lineage>
</organism>
<dbReference type="RefSeq" id="WP_015423162.1">
    <property type="nucleotide sequence ID" value="NC_020419.1"/>
</dbReference>
<evidence type="ECO:0000313" key="1">
    <source>
        <dbReference type="EMBL" id="BAG13633.1"/>
    </source>
</evidence>
<keyword evidence="3" id="KW-1185">Reference proteome</keyword>
<sequence>MLQKIWKYGEVRKLCDCTSKGCFNYAAKYMLKQARINYRKTLVEAKGRVATAKKDKILIMCDKNGRLAPFRQYSKALGLGFNREFPASVVASADVFTNAATAGSVGLVDGWSTTFERPIFGILSALTNFAKIGICRVGTEIGRVSIPNYYLRVLHSSKAGQKILGELRRFYNLKDWFKKNPDVKGKEAVEKVRFNEALERNAEIVQKLNEDLMRKNNYDIND</sequence>
<dbReference type="KEGG" id="rsd:TGRD_567"/>
<proteinExistence type="predicted"/>
<evidence type="ECO:0000313" key="3">
    <source>
        <dbReference type="Proteomes" id="UP000001691"/>
    </source>
</evidence>
<reference evidence="1 3" key="1">
    <citation type="journal article" date="2008" name="Proc. Natl. Acad. Sci. U.S.A.">
        <title>Complete genome of the uncultured termite group 1 bacteria in a single host protist cell.</title>
        <authorList>
            <person name="Hongoh Y."/>
            <person name="Sharma V.K."/>
            <person name="Prakash T."/>
            <person name="Noda S."/>
            <person name="Taylor T.D."/>
            <person name="Kudo T."/>
            <person name="Sakaki Y."/>
            <person name="Toyoda A."/>
            <person name="Hattori M."/>
            <person name="Ohkuma M."/>
        </authorList>
    </citation>
    <scope>NUCLEOTIDE SEQUENCE [LARGE SCALE GENOMIC DNA]</scope>
    <source>
        <strain evidence="1">Rs-D17 genomovar Ri2008</strain>
    </source>
</reference>
<dbReference type="KEGG" id="rsd:TGRD_149"/>
<protein>
    <submittedName>
        <fullName evidence="1">Uncharacterized protein</fullName>
    </submittedName>
</protein>
<dbReference type="EMBL" id="AP009510">
    <property type="protein sequence ID" value="BAG13633.1"/>
    <property type="molecule type" value="Genomic_DNA"/>
</dbReference>
<accession>B1GZF1</accession>
<dbReference type="HOGENOM" id="CLU_1244907_0_0_0"/>